<dbReference type="Proteomes" id="UP000078486">
    <property type="component" value="Unassembled WGS sequence"/>
</dbReference>
<dbReference type="GO" id="GO:0051287">
    <property type="term" value="F:NAD binding"/>
    <property type="evidence" value="ECO:0007669"/>
    <property type="project" value="InterPro"/>
</dbReference>
<dbReference type="EMBL" id="LRRQ01000144">
    <property type="protein sequence ID" value="OAM88114.1"/>
    <property type="molecule type" value="Genomic_DNA"/>
</dbReference>
<dbReference type="InterPro" id="IPR036291">
    <property type="entry name" value="NAD(P)-bd_dom_sf"/>
</dbReference>
<dbReference type="SUPFAM" id="SSF51735">
    <property type="entry name" value="NAD(P)-binding Rossmann-fold domains"/>
    <property type="match status" value="1"/>
</dbReference>
<sequence>MTKKLKLYASHDAFYADAAPRARFEKACAELEVELTWLPQDTPEAEARAELNRSDIALGWPEPKWVLESSIAYFQCGSTGFEKYVGKGLETKPHFVMCNAAGTMSIPVAEHGIAFMFAGARHFAEHAVDQTQKRFERRPPYREIAGATALVCGLGNIGTEIASRCRGLGMDVIGVDIKTTHPLASEIFPIERLGEAVAKADHVFCVLPLTPQTTGIFNKTIFAAMRPGTCFYALARGAHYVAADVADALHGGRLAFAGLDVFTEEPLNPDSPLWTAPNCLLTPHCSGRGVREHERLADLAIDNLKKFKAGEPLRNTVMKNN</sequence>
<reference evidence="4 5" key="1">
    <citation type="submission" date="2016-01" db="EMBL/GenBank/DDBJ databases">
        <title>High potential of lignocellulose degradation of a new Verrucomicrobia species.</title>
        <authorList>
            <person name="Wang Y."/>
            <person name="Shi Y."/>
            <person name="Qiu Z."/>
            <person name="Liu S."/>
            <person name="Yang H."/>
        </authorList>
    </citation>
    <scope>NUCLEOTIDE SEQUENCE [LARGE SCALE GENOMIC DNA]</scope>
    <source>
        <strain evidence="4 5">TSB47</strain>
    </source>
</reference>
<dbReference type="RefSeq" id="WP_068771833.1">
    <property type="nucleotide sequence ID" value="NZ_CP109796.1"/>
</dbReference>
<evidence type="ECO:0000313" key="4">
    <source>
        <dbReference type="EMBL" id="OAM88114.1"/>
    </source>
</evidence>
<feature type="domain" description="D-isomer specific 2-hydroxyacid dehydrogenase NAD-binding" evidence="3">
    <location>
        <begin position="113"/>
        <end position="286"/>
    </location>
</feature>
<accession>A0A178IDM0</accession>
<dbReference type="GO" id="GO:0016491">
    <property type="term" value="F:oxidoreductase activity"/>
    <property type="evidence" value="ECO:0007669"/>
    <property type="project" value="UniProtKB-KW"/>
</dbReference>
<dbReference type="OrthoDB" id="9805416at2"/>
<evidence type="ECO:0000313" key="5">
    <source>
        <dbReference type="Proteomes" id="UP000078486"/>
    </source>
</evidence>
<dbReference type="PANTHER" id="PTHR43333:SF1">
    <property type="entry name" value="D-ISOMER SPECIFIC 2-HYDROXYACID DEHYDROGENASE NAD-BINDING DOMAIN-CONTAINING PROTEIN"/>
    <property type="match status" value="1"/>
</dbReference>
<dbReference type="CDD" id="cd05300">
    <property type="entry name" value="2-Hacid_dh_1"/>
    <property type="match status" value="1"/>
</dbReference>
<comment type="caution">
    <text evidence="4">The sequence shown here is derived from an EMBL/GenBank/DDBJ whole genome shotgun (WGS) entry which is preliminary data.</text>
</comment>
<dbReference type="Gene3D" id="3.40.50.720">
    <property type="entry name" value="NAD(P)-binding Rossmann-like Domain"/>
    <property type="match status" value="2"/>
</dbReference>
<protein>
    <recommendedName>
        <fullName evidence="3">D-isomer specific 2-hydroxyacid dehydrogenase NAD-binding domain-containing protein</fullName>
    </recommendedName>
</protein>
<dbReference type="PANTHER" id="PTHR43333">
    <property type="entry name" value="2-HACID_DH_C DOMAIN-CONTAINING PROTEIN"/>
    <property type="match status" value="1"/>
</dbReference>
<proteinExistence type="predicted"/>
<evidence type="ECO:0000259" key="3">
    <source>
        <dbReference type="Pfam" id="PF02826"/>
    </source>
</evidence>
<dbReference type="Pfam" id="PF02826">
    <property type="entry name" value="2-Hacid_dh_C"/>
    <property type="match status" value="1"/>
</dbReference>
<evidence type="ECO:0000256" key="1">
    <source>
        <dbReference type="ARBA" id="ARBA00023002"/>
    </source>
</evidence>
<evidence type="ECO:0000256" key="2">
    <source>
        <dbReference type="ARBA" id="ARBA00023027"/>
    </source>
</evidence>
<keyword evidence="2" id="KW-0520">NAD</keyword>
<name>A0A178IDM0_9BACT</name>
<dbReference type="STRING" id="1184151.AW736_18745"/>
<dbReference type="InterPro" id="IPR006140">
    <property type="entry name" value="D-isomer_DH_NAD-bd"/>
</dbReference>
<gene>
    <name evidence="4" type="ORF">AW736_18745</name>
</gene>
<keyword evidence="1" id="KW-0560">Oxidoreductase</keyword>
<dbReference type="AlphaFoldDB" id="A0A178IDM0"/>
<organism evidence="4 5">
    <name type="scientific">Termitidicoccus mucosus</name>
    <dbReference type="NCBI Taxonomy" id="1184151"/>
    <lineage>
        <taxon>Bacteria</taxon>
        <taxon>Pseudomonadati</taxon>
        <taxon>Verrucomicrobiota</taxon>
        <taxon>Opitutia</taxon>
        <taxon>Opitutales</taxon>
        <taxon>Opitutaceae</taxon>
        <taxon>Termitidicoccus</taxon>
    </lineage>
</organism>
<keyword evidence="5" id="KW-1185">Reference proteome</keyword>